<dbReference type="EMBL" id="JACEOR010000349">
    <property type="protein sequence ID" value="MBA4505330.1"/>
    <property type="molecule type" value="Genomic_DNA"/>
</dbReference>
<proteinExistence type="predicted"/>
<keyword evidence="2" id="KW-0732">Signal</keyword>
<feature type="region of interest" description="Disordered" evidence="1">
    <location>
        <begin position="34"/>
        <end position="125"/>
    </location>
</feature>
<name>A0A6I7RCD0_9CORY</name>
<protein>
    <submittedName>
        <fullName evidence="3">Nuclear transport factor 2 family protein</fullName>
    </submittedName>
</protein>
<organism evidence="3 4">
    <name type="scientific">Corynebacterium sanguinis</name>
    <dbReference type="NCBI Taxonomy" id="2594913"/>
    <lineage>
        <taxon>Bacteria</taxon>
        <taxon>Bacillati</taxon>
        <taxon>Actinomycetota</taxon>
        <taxon>Actinomycetes</taxon>
        <taxon>Mycobacteriales</taxon>
        <taxon>Corynebacteriaceae</taxon>
        <taxon>Corynebacterium</taxon>
    </lineage>
</organism>
<comment type="caution">
    <text evidence="3">The sequence shown here is derived from an EMBL/GenBank/DDBJ whole genome shotgun (WGS) entry which is preliminary data.</text>
</comment>
<gene>
    <name evidence="3" type="ORF">H0H28_08370</name>
</gene>
<feature type="signal peptide" evidence="2">
    <location>
        <begin position="1"/>
        <end position="28"/>
    </location>
</feature>
<evidence type="ECO:0000256" key="2">
    <source>
        <dbReference type="SAM" id="SignalP"/>
    </source>
</evidence>
<feature type="compositionally biased region" description="Low complexity" evidence="1">
    <location>
        <begin position="35"/>
        <end position="92"/>
    </location>
</feature>
<evidence type="ECO:0000256" key="1">
    <source>
        <dbReference type="SAM" id="MobiDB-lite"/>
    </source>
</evidence>
<evidence type="ECO:0000313" key="4">
    <source>
        <dbReference type="Proteomes" id="UP000580709"/>
    </source>
</evidence>
<feature type="chain" id="PRO_5043215606" evidence="2">
    <location>
        <begin position="29"/>
        <end position="233"/>
    </location>
</feature>
<accession>A0A6I7RCD0</accession>
<reference evidence="3 4" key="1">
    <citation type="submission" date="2020-07" db="EMBL/GenBank/DDBJ databases">
        <authorList>
            <person name="Khare M."/>
        </authorList>
    </citation>
    <scope>NUCLEOTIDE SEQUENCE [LARGE SCALE GENOMIC DNA]</scope>
    <source>
        <strain evidence="3 4">P8776</strain>
    </source>
</reference>
<feature type="compositionally biased region" description="Polar residues" evidence="1">
    <location>
        <begin position="108"/>
        <end position="117"/>
    </location>
</feature>
<sequence length="233" mass="24017">MMFPTGSHKVAATTVALAAASISLTACGSDEETADVASSTSTVTSATTTQSTKPSGATEATESSAAESSAAQSAANAPGANPQAPAAAGGAALSNPFQDPNFTPPTQQPLQGGSQASGADKQEMEQTMHAALNPPSPEKWTRVLMENSCRKVTEPVQEEMNRSGYTLDQIEQAARLQAQAGQAVTVPQSTVSLTDAKVDGNRASATATVTNQNGSEEQTLIFEREDGRWKLCN</sequence>
<evidence type="ECO:0000313" key="3">
    <source>
        <dbReference type="EMBL" id="MBA4505330.1"/>
    </source>
</evidence>
<dbReference type="AlphaFoldDB" id="A0A6I7RCD0"/>
<dbReference type="RefSeq" id="WP_136651540.1">
    <property type="nucleotide sequence ID" value="NZ_JACEOR010000349.1"/>
</dbReference>
<dbReference type="Proteomes" id="UP000580709">
    <property type="component" value="Unassembled WGS sequence"/>
</dbReference>
<keyword evidence="4" id="KW-1185">Reference proteome</keyword>